<evidence type="ECO:0000313" key="10">
    <source>
        <dbReference type="Proteomes" id="UP000013085"/>
    </source>
</evidence>
<sequence length="515" mass="59690">MEEYRKTIEKVKSNGNWFRQGKTFRTSQYFYFLDTGTGKVYKVNENVFRVLDCLFKTNSFDNLYSINMPKKDIKNALEEICSGIDKQNLFSAPLLTFNNIAGQNLALEDNLTKDMNSITLELTERCNLRCKYCVYSETNNDYRTFGIKDMTFETAQKAIDFLMEHSSEDKRVFIGLYGGEPLLRFPLVKQVIAYVQKRYSQRDVYYSMTSNMTLMTEEIANFLVSIKNMSVVASIDGPEEIHDMQRTYLNGAGSFSDAIRGLNTYIRIKQSSPNKDIPIAFSVVVQAPYTKEKFEKINSFFKPLKLQYPCSVLISYVSTTSTPEEYVPINKRPENIWTDDVEPDYAYDPIDVWTLHNLDTKNFSFDYFRRNALLEIHKRTICDLPINTYPLNGCCVPGARRLYVTTTGDFLPCERVGTQLPLGNVNEGLNIDYIKKHYIDEFIKQEIKYCGECWAINVCNNCYMNCFGAEGMDFSHRHRMCRNTRKRLSESLSIYHEVMTLHPEIINDLNAVVIE</sequence>
<name>A0A0E2HDA0_9FIRM</name>
<keyword evidence="4" id="KW-0479">Metal-binding</keyword>
<dbReference type="PATRIC" id="fig|999408.3.peg.1616"/>
<dbReference type="PANTHER" id="PTHR43273">
    <property type="entry name" value="ANAEROBIC SULFATASE-MATURATING ENZYME HOMOLOG ASLB-RELATED"/>
    <property type="match status" value="1"/>
</dbReference>
<comment type="cofactor">
    <cofactor evidence="1">
        <name>[4Fe-4S] cluster</name>
        <dbReference type="ChEBI" id="CHEBI:49883"/>
    </cofactor>
</comment>
<protein>
    <submittedName>
        <fullName evidence="9">Radical SAM additional 4Fe4S-binding SPASM domain-containing protein</fullName>
    </submittedName>
</protein>
<dbReference type="GO" id="GO:0051539">
    <property type="term" value="F:4 iron, 4 sulfur cluster binding"/>
    <property type="evidence" value="ECO:0007669"/>
    <property type="project" value="UniProtKB-KW"/>
</dbReference>
<dbReference type="CDD" id="cd01335">
    <property type="entry name" value="Radical_SAM"/>
    <property type="match status" value="1"/>
</dbReference>
<dbReference type="InterPro" id="IPR000385">
    <property type="entry name" value="MoaA_NifB_PqqE_Fe-S-bd_CS"/>
</dbReference>
<dbReference type="InterPro" id="IPR023867">
    <property type="entry name" value="Sulphatase_maturase_rSAM"/>
</dbReference>
<dbReference type="GO" id="GO:0016491">
    <property type="term" value="F:oxidoreductase activity"/>
    <property type="evidence" value="ECO:0007669"/>
    <property type="project" value="InterPro"/>
</dbReference>
<evidence type="ECO:0000256" key="4">
    <source>
        <dbReference type="ARBA" id="ARBA00022723"/>
    </source>
</evidence>
<dbReference type="PANTHER" id="PTHR43273:SF3">
    <property type="entry name" value="ANAEROBIC SULFATASE-MATURATING ENZYME HOMOLOG ASLB-RELATED"/>
    <property type="match status" value="1"/>
</dbReference>
<organism evidence="9 10">
    <name type="scientific">[Clostridium] clostridioforme 90A8</name>
    <dbReference type="NCBI Taxonomy" id="999408"/>
    <lineage>
        <taxon>Bacteria</taxon>
        <taxon>Bacillati</taxon>
        <taxon>Bacillota</taxon>
        <taxon>Clostridia</taxon>
        <taxon>Lachnospirales</taxon>
        <taxon>Lachnospiraceae</taxon>
        <taxon>Enterocloster</taxon>
    </lineage>
</organism>
<dbReference type="InterPro" id="IPR058240">
    <property type="entry name" value="rSAM_sf"/>
</dbReference>
<dbReference type="Proteomes" id="UP000013085">
    <property type="component" value="Unassembled WGS sequence"/>
</dbReference>
<dbReference type="EMBL" id="AGYR01000012">
    <property type="protein sequence ID" value="ENZ17950.1"/>
    <property type="molecule type" value="Genomic_DNA"/>
</dbReference>
<keyword evidence="2" id="KW-0004">4Fe-4S</keyword>
<evidence type="ECO:0000256" key="1">
    <source>
        <dbReference type="ARBA" id="ARBA00001966"/>
    </source>
</evidence>
<evidence type="ECO:0000256" key="5">
    <source>
        <dbReference type="ARBA" id="ARBA00023004"/>
    </source>
</evidence>
<gene>
    <name evidence="9" type="ORF">HMPREF1090_01500</name>
</gene>
<reference evidence="9 10" key="1">
    <citation type="submission" date="2013-01" db="EMBL/GenBank/DDBJ databases">
        <title>The Genome Sequence of Clostridium clostridioforme 90A8.</title>
        <authorList>
            <consortium name="The Broad Institute Genome Sequencing Platform"/>
            <person name="Earl A."/>
            <person name="Ward D."/>
            <person name="Feldgarden M."/>
            <person name="Gevers D."/>
            <person name="Courvalin P."/>
            <person name="Lambert T."/>
            <person name="Walker B."/>
            <person name="Young S.K."/>
            <person name="Zeng Q."/>
            <person name="Gargeya S."/>
            <person name="Fitzgerald M."/>
            <person name="Haas B."/>
            <person name="Abouelleil A."/>
            <person name="Alvarado L."/>
            <person name="Arachchi H.M."/>
            <person name="Berlin A.M."/>
            <person name="Chapman S.B."/>
            <person name="Dewar J."/>
            <person name="Goldberg J."/>
            <person name="Griggs A."/>
            <person name="Gujja S."/>
            <person name="Hansen M."/>
            <person name="Howarth C."/>
            <person name="Imamovic A."/>
            <person name="Larimer J."/>
            <person name="McCowan C."/>
            <person name="Murphy C."/>
            <person name="Neiman D."/>
            <person name="Pearson M."/>
            <person name="Priest M."/>
            <person name="Roberts A."/>
            <person name="Saif S."/>
            <person name="Shea T."/>
            <person name="Sisk P."/>
            <person name="Sykes S."/>
            <person name="Wortman J."/>
            <person name="Nusbaum C."/>
            <person name="Birren B."/>
        </authorList>
    </citation>
    <scope>NUCLEOTIDE SEQUENCE [LARGE SCALE GENOMIC DNA]</scope>
    <source>
        <strain evidence="9 10">90A8</strain>
    </source>
</reference>
<keyword evidence="6" id="KW-0411">Iron-sulfur</keyword>
<dbReference type="GO" id="GO:0046872">
    <property type="term" value="F:metal ion binding"/>
    <property type="evidence" value="ECO:0007669"/>
    <property type="project" value="UniProtKB-KW"/>
</dbReference>
<dbReference type="InterPro" id="IPR013785">
    <property type="entry name" value="Aldolase_TIM"/>
</dbReference>
<keyword evidence="3" id="KW-0949">S-adenosyl-L-methionine</keyword>
<dbReference type="HOGENOM" id="CLU_009273_3_4_9"/>
<dbReference type="Gene3D" id="3.20.20.70">
    <property type="entry name" value="Aldolase class I"/>
    <property type="match status" value="1"/>
</dbReference>
<evidence type="ECO:0000256" key="7">
    <source>
        <dbReference type="ARBA" id="ARBA00023601"/>
    </source>
</evidence>
<dbReference type="SFLD" id="SFLDG01067">
    <property type="entry name" value="SPASM/twitch_domain_containing"/>
    <property type="match status" value="1"/>
</dbReference>
<dbReference type="RefSeq" id="WP_002595396.1">
    <property type="nucleotide sequence ID" value="NZ_KB851009.1"/>
</dbReference>
<dbReference type="SFLD" id="SFLDS00029">
    <property type="entry name" value="Radical_SAM"/>
    <property type="match status" value="1"/>
</dbReference>
<dbReference type="SFLD" id="SFLDG01384">
    <property type="entry name" value="thioether_bond_formation_requi"/>
    <property type="match status" value="1"/>
</dbReference>
<feature type="domain" description="Radical SAM core" evidence="8">
    <location>
        <begin position="112"/>
        <end position="351"/>
    </location>
</feature>
<dbReference type="SUPFAM" id="SSF102114">
    <property type="entry name" value="Radical SAM enzymes"/>
    <property type="match status" value="1"/>
</dbReference>
<comment type="similarity">
    <text evidence="7">Belongs to the radical SAM superfamily. Anaerobic sulfatase-maturating enzyme family.</text>
</comment>
<dbReference type="AlphaFoldDB" id="A0A0E2HDA0"/>
<evidence type="ECO:0000313" key="9">
    <source>
        <dbReference type="EMBL" id="ENZ17950.1"/>
    </source>
</evidence>
<accession>A0A0E2HDA0</accession>
<dbReference type="SFLD" id="SFLDG01386">
    <property type="entry name" value="main_SPASM_domain-containing"/>
    <property type="match status" value="1"/>
</dbReference>
<evidence type="ECO:0000256" key="6">
    <source>
        <dbReference type="ARBA" id="ARBA00023014"/>
    </source>
</evidence>
<dbReference type="PROSITE" id="PS51918">
    <property type="entry name" value="RADICAL_SAM"/>
    <property type="match status" value="1"/>
</dbReference>
<evidence type="ECO:0000259" key="8">
    <source>
        <dbReference type="PROSITE" id="PS51918"/>
    </source>
</evidence>
<evidence type="ECO:0000256" key="2">
    <source>
        <dbReference type="ARBA" id="ARBA00022485"/>
    </source>
</evidence>
<comment type="caution">
    <text evidence="9">The sequence shown here is derived from an EMBL/GenBank/DDBJ whole genome shotgun (WGS) entry which is preliminary data.</text>
</comment>
<dbReference type="PROSITE" id="PS01305">
    <property type="entry name" value="MOAA_NIFB_PQQE"/>
    <property type="match status" value="1"/>
</dbReference>
<keyword evidence="5" id="KW-0408">Iron</keyword>
<evidence type="ECO:0000256" key="3">
    <source>
        <dbReference type="ARBA" id="ARBA00022691"/>
    </source>
</evidence>
<proteinExistence type="inferred from homology"/>
<dbReference type="Pfam" id="PF04055">
    <property type="entry name" value="Radical_SAM"/>
    <property type="match status" value="1"/>
</dbReference>
<dbReference type="InterPro" id="IPR007197">
    <property type="entry name" value="rSAM"/>
</dbReference>